<comment type="caution">
    <text evidence="1">The sequence shown here is derived from an EMBL/GenBank/DDBJ whole genome shotgun (WGS) entry which is preliminary data.</text>
</comment>
<proteinExistence type="predicted"/>
<evidence type="ECO:0000313" key="1">
    <source>
        <dbReference type="EMBL" id="PKQ64556.1"/>
    </source>
</evidence>
<gene>
    <name evidence="1" type="ORF">BZG01_14290</name>
</gene>
<dbReference type="RefSeq" id="WP_101310534.1">
    <property type="nucleotide sequence ID" value="NZ_MVDE01000023.1"/>
</dbReference>
<name>A0A2N3I2N0_9BACT</name>
<evidence type="ECO:0000313" key="2">
    <source>
        <dbReference type="Proteomes" id="UP000233618"/>
    </source>
</evidence>
<organism evidence="1 2">
    <name type="scientific">Labilibaculum manganireducens</name>
    <dbReference type="NCBI Taxonomy" id="1940525"/>
    <lineage>
        <taxon>Bacteria</taxon>
        <taxon>Pseudomonadati</taxon>
        <taxon>Bacteroidota</taxon>
        <taxon>Bacteroidia</taxon>
        <taxon>Marinilabiliales</taxon>
        <taxon>Marinifilaceae</taxon>
        <taxon>Labilibaculum</taxon>
    </lineage>
</organism>
<keyword evidence="2" id="KW-1185">Reference proteome</keyword>
<dbReference type="AlphaFoldDB" id="A0A2N3I2N0"/>
<dbReference type="EMBL" id="MVDE01000023">
    <property type="protein sequence ID" value="PKQ64556.1"/>
    <property type="molecule type" value="Genomic_DNA"/>
</dbReference>
<protein>
    <submittedName>
        <fullName evidence="1">Uncharacterized protein</fullName>
    </submittedName>
</protein>
<sequence>MVAINLNLDTRKAKKDGTFPIKLFLRHKTKMAYLNANYSIKEEYWDNGRIKRGCPSIENIRFANNKLAMMLKQAEKGV</sequence>
<reference evidence="1 2" key="1">
    <citation type="journal article" date="2017" name="Front. Microbiol.">
        <title>Labilibaculum manganireducens gen. nov., sp. nov. and Labilibaculum filiforme sp. nov., Novel Bacteroidetes Isolated from Subsurface Sediments of the Baltic Sea.</title>
        <authorList>
            <person name="Vandieken V."/>
            <person name="Marshall I.P."/>
            <person name="Niemann H."/>
            <person name="Engelen B."/>
            <person name="Cypionka H."/>
        </authorList>
    </citation>
    <scope>NUCLEOTIDE SEQUENCE [LARGE SCALE GENOMIC DNA]</scope>
    <source>
        <strain evidence="1 2">59.10-2M</strain>
    </source>
</reference>
<accession>A0A2N3I2N0</accession>
<dbReference type="Proteomes" id="UP000233618">
    <property type="component" value="Unassembled WGS sequence"/>
</dbReference>